<keyword evidence="8" id="KW-1185">Reference proteome</keyword>
<keyword evidence="2 5" id="KW-0812">Transmembrane</keyword>
<feature type="transmembrane region" description="Helical" evidence="5">
    <location>
        <begin position="405"/>
        <end position="425"/>
    </location>
</feature>
<dbReference type="Gene3D" id="1.20.1250.20">
    <property type="entry name" value="MFS general substrate transporter like domains"/>
    <property type="match status" value="1"/>
</dbReference>
<dbReference type="Pfam" id="PF07690">
    <property type="entry name" value="MFS_1"/>
    <property type="match status" value="2"/>
</dbReference>
<evidence type="ECO:0000313" key="7">
    <source>
        <dbReference type="EMBL" id="MCL6422663.1"/>
    </source>
</evidence>
<protein>
    <submittedName>
        <fullName evidence="7">MFS transporter</fullName>
    </submittedName>
</protein>
<comment type="subcellular location">
    <subcellularLocation>
        <location evidence="1">Cell membrane</location>
        <topology evidence="1">Multi-pass membrane protein</topology>
    </subcellularLocation>
</comment>
<proteinExistence type="predicted"/>
<dbReference type="InterPro" id="IPR011701">
    <property type="entry name" value="MFS"/>
</dbReference>
<feature type="transmembrane region" description="Helical" evidence="5">
    <location>
        <begin position="339"/>
        <end position="358"/>
    </location>
</feature>
<dbReference type="EMBL" id="JAKNCJ010000002">
    <property type="protein sequence ID" value="MCL6422663.1"/>
    <property type="molecule type" value="Genomic_DNA"/>
</dbReference>
<feature type="transmembrane region" description="Helical" evidence="5">
    <location>
        <begin position="317"/>
        <end position="333"/>
    </location>
</feature>
<dbReference type="PANTHER" id="PTHR23542:SF1">
    <property type="entry name" value="MAJOR FACILITATOR SUPERFAMILY (MFS) PROFILE DOMAIN-CONTAINING PROTEIN"/>
    <property type="match status" value="1"/>
</dbReference>
<name>A0ABT0QZP2_9MICO</name>
<dbReference type="RefSeq" id="WP_249736786.1">
    <property type="nucleotide sequence ID" value="NZ_JAKNCJ010000002.1"/>
</dbReference>
<sequence length="442" mass="45665">MDAYRQVLQRPGVLPVLVLGFFARIPFASLGLLLTLHCVMTLGRSYLEAGIIVTVSTLGTAIANPWRGHLVDTKGLRRAVLPSILIQSTTLIAAAFVPFSALIGLAFLGGLFGLPVWSVMRTSLSVLIPPQQRRTAFALDSVGTELVFMIGPAAITVAAISAGTTLSLVVVGVLVALAGIGLFIVNPPTRSEQLVLPVKLPRPLEAAEAAMLAQHDALGEKRLAEDLATGQIRVVEADVPTERVTARSALLTAGGMTILLAMGIGSLIFTATDLSIVAMLDAQGRTGAIAVVMSLWAAGSLVGGLVYGAMTRAVPPLWVLLGLGTLSLPVAIAGTTGSLLALALTVMLAGVCVAPIITATSESISHRVPEEVRGEAMGWHGTSLTVGAAAGSPVIGAVIDAFGPGWGVAAASLLAIVFAIAALIAQRSRRRRLRRELAARFA</sequence>
<feature type="transmembrane region" description="Helical" evidence="5">
    <location>
        <begin position="12"/>
        <end position="34"/>
    </location>
</feature>
<dbReference type="InterPro" id="IPR020846">
    <property type="entry name" value="MFS_dom"/>
</dbReference>
<feature type="transmembrane region" description="Helical" evidence="5">
    <location>
        <begin position="379"/>
        <end position="399"/>
    </location>
</feature>
<evidence type="ECO:0000256" key="4">
    <source>
        <dbReference type="ARBA" id="ARBA00023136"/>
    </source>
</evidence>
<evidence type="ECO:0000256" key="2">
    <source>
        <dbReference type="ARBA" id="ARBA00022692"/>
    </source>
</evidence>
<evidence type="ECO:0000256" key="1">
    <source>
        <dbReference type="ARBA" id="ARBA00004651"/>
    </source>
</evidence>
<evidence type="ECO:0000259" key="6">
    <source>
        <dbReference type="PROSITE" id="PS50850"/>
    </source>
</evidence>
<feature type="transmembrane region" description="Helical" evidence="5">
    <location>
        <begin position="84"/>
        <end position="117"/>
    </location>
</feature>
<dbReference type="PANTHER" id="PTHR23542">
    <property type="match status" value="1"/>
</dbReference>
<reference evidence="7" key="1">
    <citation type="submission" date="2022-02" db="EMBL/GenBank/DDBJ databases">
        <authorList>
            <person name="Lee M."/>
            <person name="Kim S.-J."/>
            <person name="Jung M.-Y."/>
        </authorList>
    </citation>
    <scope>NUCLEOTIDE SEQUENCE</scope>
    <source>
        <strain evidence="7">JHP9</strain>
    </source>
</reference>
<evidence type="ECO:0000256" key="3">
    <source>
        <dbReference type="ARBA" id="ARBA00022989"/>
    </source>
</evidence>
<feature type="transmembrane region" description="Helical" evidence="5">
    <location>
        <begin position="249"/>
        <end position="269"/>
    </location>
</feature>
<feature type="transmembrane region" description="Helical" evidence="5">
    <location>
        <begin position="166"/>
        <end position="185"/>
    </location>
</feature>
<dbReference type="SUPFAM" id="SSF103473">
    <property type="entry name" value="MFS general substrate transporter"/>
    <property type="match status" value="1"/>
</dbReference>
<keyword evidence="4 5" id="KW-0472">Membrane</keyword>
<comment type="caution">
    <text evidence="7">The sequence shown here is derived from an EMBL/GenBank/DDBJ whole genome shotgun (WGS) entry which is preliminary data.</text>
</comment>
<accession>A0ABT0QZP2</accession>
<evidence type="ECO:0000256" key="5">
    <source>
        <dbReference type="SAM" id="Phobius"/>
    </source>
</evidence>
<dbReference type="InterPro" id="IPR036259">
    <property type="entry name" value="MFS_trans_sf"/>
</dbReference>
<dbReference type="Proteomes" id="UP001203761">
    <property type="component" value="Unassembled WGS sequence"/>
</dbReference>
<feature type="transmembrane region" description="Helical" evidence="5">
    <location>
        <begin position="289"/>
        <end position="310"/>
    </location>
</feature>
<feature type="domain" description="Major facilitator superfamily (MFS) profile" evidence="6">
    <location>
        <begin position="249"/>
        <end position="442"/>
    </location>
</feature>
<keyword evidence="3 5" id="KW-1133">Transmembrane helix</keyword>
<feature type="transmembrane region" description="Helical" evidence="5">
    <location>
        <begin position="46"/>
        <end position="64"/>
    </location>
</feature>
<feature type="domain" description="Major facilitator superfamily (MFS) profile" evidence="6">
    <location>
        <begin position="1"/>
        <end position="190"/>
    </location>
</feature>
<gene>
    <name evidence="7" type="ORF">Bequi_04550</name>
</gene>
<dbReference type="PROSITE" id="PS50850">
    <property type="entry name" value="MFS"/>
    <property type="match status" value="2"/>
</dbReference>
<evidence type="ECO:0000313" key="8">
    <source>
        <dbReference type="Proteomes" id="UP001203761"/>
    </source>
</evidence>
<organism evidence="7 8">
    <name type="scientific">Brachybacterium equifaecis</name>
    <dbReference type="NCBI Taxonomy" id="2910770"/>
    <lineage>
        <taxon>Bacteria</taxon>
        <taxon>Bacillati</taxon>
        <taxon>Actinomycetota</taxon>
        <taxon>Actinomycetes</taxon>
        <taxon>Micrococcales</taxon>
        <taxon>Dermabacteraceae</taxon>
        <taxon>Brachybacterium</taxon>
    </lineage>
</organism>